<reference evidence="1" key="1">
    <citation type="submission" date="2023-04" db="EMBL/GenBank/DDBJ databases">
        <title>Ambrosiozyma monospora NBRC 10751.</title>
        <authorList>
            <person name="Ichikawa N."/>
            <person name="Sato H."/>
            <person name="Tonouchi N."/>
        </authorList>
    </citation>
    <scope>NUCLEOTIDE SEQUENCE</scope>
    <source>
        <strain evidence="1">NBRC 10751</strain>
    </source>
</reference>
<dbReference type="Proteomes" id="UP001165064">
    <property type="component" value="Unassembled WGS sequence"/>
</dbReference>
<organism evidence="1 2">
    <name type="scientific">Ambrosiozyma monospora</name>
    <name type="common">Yeast</name>
    <name type="synonym">Endomycopsis monosporus</name>
    <dbReference type="NCBI Taxonomy" id="43982"/>
    <lineage>
        <taxon>Eukaryota</taxon>
        <taxon>Fungi</taxon>
        <taxon>Dikarya</taxon>
        <taxon>Ascomycota</taxon>
        <taxon>Saccharomycotina</taxon>
        <taxon>Pichiomycetes</taxon>
        <taxon>Pichiales</taxon>
        <taxon>Pichiaceae</taxon>
        <taxon>Ambrosiozyma</taxon>
    </lineage>
</organism>
<accession>A0ACB5T9P8</accession>
<gene>
    <name evidence="1" type="ORF">Amon02_000646200</name>
</gene>
<comment type="caution">
    <text evidence="1">The sequence shown here is derived from an EMBL/GenBank/DDBJ whole genome shotgun (WGS) entry which is preliminary data.</text>
</comment>
<dbReference type="EMBL" id="BSXS01005054">
    <property type="protein sequence ID" value="GME83869.1"/>
    <property type="molecule type" value="Genomic_DNA"/>
</dbReference>
<evidence type="ECO:0000313" key="1">
    <source>
        <dbReference type="EMBL" id="GME83869.1"/>
    </source>
</evidence>
<keyword evidence="2" id="KW-1185">Reference proteome</keyword>
<protein>
    <submittedName>
        <fullName evidence="1">Unnamed protein product</fullName>
    </submittedName>
</protein>
<name>A0ACB5T9P8_AMBMO</name>
<sequence>MIATIGELEQVDGSSSLQYGEAKVITSVTGPIEVSRMKNENPTQAYLDINIRPAAGVPTTREATLEAKLDDILQAMISVKQYPRQQLQIVVQIQRAGEPLIFTMLELTAIVNSVYLSLLDSGVALKSSFLATSCVITQKGEVILKPNGNQLAASKSHHFVVYGLKNAKADELIFAESFGSFSEEELFMVYDKCAADIDSQNVEIRKIVAESVKKDYIWKA</sequence>
<evidence type="ECO:0000313" key="2">
    <source>
        <dbReference type="Proteomes" id="UP001165064"/>
    </source>
</evidence>
<proteinExistence type="predicted"/>